<reference evidence="1 2" key="1">
    <citation type="journal article" date="2014" name="Genome Announc.">
        <title>Complete Genome Sequence of the Thermophilic Polychlorinated Biphenyl Degrader Geobacillus sp. Strain JF8 (NBRC 109937).</title>
        <authorList>
            <person name="Shintani M."/>
            <person name="Ohtsubo Y."/>
            <person name="Fukuda K."/>
            <person name="Hosoyama A."/>
            <person name="Ohji S."/>
            <person name="Yamazoe A."/>
            <person name="Fujita N."/>
            <person name="Nagata Y."/>
            <person name="Tsuda M."/>
            <person name="Hatta T."/>
            <person name="Kimbara K."/>
        </authorList>
    </citation>
    <scope>NUCLEOTIDE SEQUENCE [LARGE SCALE GENOMIC DNA]</scope>
    <source>
        <strain evidence="1 2">JF8</strain>
    </source>
</reference>
<dbReference type="Proteomes" id="UP000015500">
    <property type="component" value="Chromosome"/>
</dbReference>
<dbReference type="KEGG" id="gjf:M493_15000"/>
<protein>
    <submittedName>
        <fullName evidence="1">Uncharacterized protein</fullName>
    </submittedName>
</protein>
<keyword evidence="2" id="KW-1185">Reference proteome</keyword>
<sequence length="48" mass="5662">MELFFDNINGNILLRCMVNKLDETMPFLRLGKIKPVEKSWLDSTILYT</sequence>
<proteinExistence type="predicted"/>
<organism evidence="1 2">
    <name type="scientific">Geobacillus genomosp. 3</name>
    <dbReference type="NCBI Taxonomy" id="1921421"/>
    <lineage>
        <taxon>Bacteria</taxon>
        <taxon>Bacillati</taxon>
        <taxon>Bacillota</taxon>
        <taxon>Bacilli</taxon>
        <taxon>Bacillales</taxon>
        <taxon>Anoxybacillaceae</taxon>
        <taxon>Geobacillus</taxon>
    </lineage>
</organism>
<accession>S5Z8U7</accession>
<dbReference type="EMBL" id="CP006254">
    <property type="protein sequence ID" value="AGT33237.1"/>
    <property type="molecule type" value="Genomic_DNA"/>
</dbReference>
<dbReference type="STRING" id="1921421.M493_15000"/>
<evidence type="ECO:0000313" key="2">
    <source>
        <dbReference type="Proteomes" id="UP000015500"/>
    </source>
</evidence>
<dbReference type="HOGENOM" id="CLU_3153270_0_0_9"/>
<gene>
    <name evidence="1" type="ORF">M493_15000</name>
</gene>
<name>S5Z8U7_GEOG3</name>
<dbReference type="AlphaFoldDB" id="S5Z8U7"/>
<evidence type="ECO:0000313" key="1">
    <source>
        <dbReference type="EMBL" id="AGT33237.1"/>
    </source>
</evidence>